<evidence type="ECO:0000256" key="1">
    <source>
        <dbReference type="ARBA" id="ARBA00004141"/>
    </source>
</evidence>
<feature type="transmembrane region" description="Helical" evidence="7">
    <location>
        <begin position="259"/>
        <end position="280"/>
    </location>
</feature>
<dbReference type="Pfam" id="PF01594">
    <property type="entry name" value="AI-2E_transport"/>
    <property type="match status" value="1"/>
</dbReference>
<feature type="transmembrane region" description="Helical" evidence="7">
    <location>
        <begin position="320"/>
        <end position="337"/>
    </location>
</feature>
<evidence type="ECO:0000313" key="8">
    <source>
        <dbReference type="EMBL" id="VFQ47103.1"/>
    </source>
</evidence>
<dbReference type="RefSeq" id="WP_180146255.1">
    <property type="nucleotide sequence ID" value="NZ_CAADHO010000013.1"/>
</dbReference>
<feature type="transmembrane region" description="Helical" evidence="7">
    <location>
        <begin position="48"/>
        <end position="65"/>
    </location>
</feature>
<dbReference type="PANTHER" id="PTHR21716">
    <property type="entry name" value="TRANSMEMBRANE PROTEIN"/>
    <property type="match status" value="1"/>
</dbReference>
<dbReference type="PANTHER" id="PTHR21716:SF4">
    <property type="entry name" value="TRANSMEMBRANE PROTEIN 245"/>
    <property type="match status" value="1"/>
</dbReference>
<reference evidence="8 9" key="1">
    <citation type="submission" date="2019-03" db="EMBL/GenBank/DDBJ databases">
        <authorList>
            <person name="Nijsse B."/>
        </authorList>
    </citation>
    <scope>NUCLEOTIDE SEQUENCE [LARGE SCALE GENOMIC DNA]</scope>
    <source>
        <strain evidence="8">Desulfoluna butyratoxydans MSL71</strain>
    </source>
</reference>
<keyword evidence="4 7" id="KW-1133">Transmembrane helix</keyword>
<comment type="similarity">
    <text evidence="2">Belongs to the autoinducer-2 exporter (AI-2E) (TC 2.A.86) family.</text>
</comment>
<evidence type="ECO:0000256" key="4">
    <source>
        <dbReference type="ARBA" id="ARBA00022989"/>
    </source>
</evidence>
<feature type="transmembrane region" description="Helical" evidence="7">
    <location>
        <begin position="101"/>
        <end position="124"/>
    </location>
</feature>
<feature type="transmembrane region" description="Helical" evidence="7">
    <location>
        <begin position="357"/>
        <end position="390"/>
    </location>
</feature>
<keyword evidence="5 7" id="KW-0472">Membrane</keyword>
<name>A0A4U8YZD1_9BACT</name>
<evidence type="ECO:0000313" key="9">
    <source>
        <dbReference type="Proteomes" id="UP000507962"/>
    </source>
</evidence>
<evidence type="ECO:0000256" key="5">
    <source>
        <dbReference type="ARBA" id="ARBA00023136"/>
    </source>
</evidence>
<gene>
    <name evidence="8" type="ORF">MSL71_47890</name>
</gene>
<evidence type="ECO:0000256" key="3">
    <source>
        <dbReference type="ARBA" id="ARBA00022692"/>
    </source>
</evidence>
<feature type="transmembrane region" description="Helical" evidence="7">
    <location>
        <begin position="202"/>
        <end position="224"/>
    </location>
</feature>
<dbReference type="EMBL" id="CAADHO010000013">
    <property type="protein sequence ID" value="VFQ47103.1"/>
    <property type="molecule type" value="Genomic_DNA"/>
</dbReference>
<keyword evidence="9" id="KW-1185">Reference proteome</keyword>
<evidence type="ECO:0000256" key="7">
    <source>
        <dbReference type="SAM" id="Phobius"/>
    </source>
</evidence>
<feature type="transmembrane region" description="Helical" evidence="7">
    <location>
        <begin position="71"/>
        <end position="89"/>
    </location>
</feature>
<organism evidence="8 9">
    <name type="scientific">Desulfoluna butyratoxydans</name>
    <dbReference type="NCBI Taxonomy" id="231438"/>
    <lineage>
        <taxon>Bacteria</taxon>
        <taxon>Pseudomonadati</taxon>
        <taxon>Thermodesulfobacteriota</taxon>
        <taxon>Desulfobacteria</taxon>
        <taxon>Desulfobacterales</taxon>
        <taxon>Desulfolunaceae</taxon>
        <taxon>Desulfoluna</taxon>
    </lineage>
</organism>
<keyword evidence="3 7" id="KW-0812">Transmembrane</keyword>
<dbReference type="GO" id="GO:0016020">
    <property type="term" value="C:membrane"/>
    <property type="evidence" value="ECO:0007669"/>
    <property type="project" value="UniProtKB-SubCell"/>
</dbReference>
<dbReference type="AlphaFoldDB" id="A0A4U8YZD1"/>
<evidence type="ECO:0000256" key="2">
    <source>
        <dbReference type="ARBA" id="ARBA00009773"/>
    </source>
</evidence>
<sequence>MAKKRKAAKAKSTGKEQKKKSPQAAAPEVKKTSEPASEAGRAFMNAHYFLFVLIIVVLVGCYNIIRPYLHTIILAMILAVLFTPVNKKLEGWLKGRKNTAAALSCLLLTLVVVLPVLFMLLAIIQQGIDSFDAIYTWVETGKYQALSNHPLVMRFADWGKGVLPDIERFFPDFNLQALRFDEAILNVTRTIGKALLNQGGNLAGGLTSFVGKFFLMLFAFFFFVRDEEVIFDSLLHLIPLSSSQESRIIDKIKTVSKSALLGTFVTALAQGLAGGIAFWITGLPALFWGIAMAFASLVPLVGTALIWIPAAIFLLISGHWGYAVFMTVWSVVVVGMIDNIVRPLFMQGSADMSTLLIFFAILGGINYFGLIGLLYGPIIFGLAMVLLYIYSIEFDEFLNQQDSR</sequence>
<dbReference type="Proteomes" id="UP000507962">
    <property type="component" value="Unassembled WGS sequence"/>
</dbReference>
<comment type="subcellular location">
    <subcellularLocation>
        <location evidence="1">Membrane</location>
        <topology evidence="1">Multi-pass membrane protein</topology>
    </subcellularLocation>
</comment>
<protein>
    <submittedName>
        <fullName evidence="8">Transmembrane protein tqsa-like</fullName>
    </submittedName>
</protein>
<evidence type="ECO:0000256" key="6">
    <source>
        <dbReference type="SAM" id="MobiDB-lite"/>
    </source>
</evidence>
<dbReference type="InterPro" id="IPR002549">
    <property type="entry name" value="AI-2E-like"/>
</dbReference>
<proteinExistence type="inferred from homology"/>
<feature type="transmembrane region" description="Helical" evidence="7">
    <location>
        <begin position="286"/>
        <end position="308"/>
    </location>
</feature>
<feature type="region of interest" description="Disordered" evidence="6">
    <location>
        <begin position="1"/>
        <end position="32"/>
    </location>
</feature>
<accession>A0A4U8YZD1</accession>